<dbReference type="AlphaFoldDB" id="A0A0S4L1X4"/>
<protein>
    <submittedName>
        <fullName evidence="1">Uncharacterized protein</fullName>
    </submittedName>
</protein>
<proteinExistence type="predicted"/>
<organism evidence="1 2">
    <name type="scientific">Candidatus Nitrospira nitrosa</name>
    <dbReference type="NCBI Taxonomy" id="1742972"/>
    <lineage>
        <taxon>Bacteria</taxon>
        <taxon>Pseudomonadati</taxon>
        <taxon>Nitrospirota</taxon>
        <taxon>Nitrospiria</taxon>
        <taxon>Nitrospirales</taxon>
        <taxon>Nitrospiraceae</taxon>
        <taxon>Nitrospira</taxon>
    </lineage>
</organism>
<dbReference type="OrthoDB" id="9801554at2"/>
<dbReference type="Proteomes" id="UP000199032">
    <property type="component" value="Unassembled WGS sequence"/>
</dbReference>
<evidence type="ECO:0000313" key="1">
    <source>
        <dbReference type="EMBL" id="CUS31649.1"/>
    </source>
</evidence>
<keyword evidence="2" id="KW-1185">Reference proteome</keyword>
<evidence type="ECO:0000313" key="2">
    <source>
        <dbReference type="Proteomes" id="UP000199032"/>
    </source>
</evidence>
<dbReference type="RefSeq" id="WP_090742497.1">
    <property type="nucleotide sequence ID" value="NZ_CZQA01000001.1"/>
</dbReference>
<name>A0A0S4L1X4_9BACT</name>
<reference evidence="1 2" key="1">
    <citation type="submission" date="2015-10" db="EMBL/GenBank/DDBJ databases">
        <authorList>
            <person name="Gilbert D.G."/>
        </authorList>
    </citation>
    <scope>NUCLEOTIDE SEQUENCE [LARGE SCALE GENOMIC DNA]</scope>
    <source>
        <strain evidence="1">COMA1</strain>
    </source>
</reference>
<gene>
    <name evidence="1" type="ORF">COMA1_10206</name>
</gene>
<dbReference type="EMBL" id="CZQA01000001">
    <property type="protein sequence ID" value="CUS31649.1"/>
    <property type="molecule type" value="Genomic_DNA"/>
</dbReference>
<sequence>MSRLNLEPLMTFSDGSYLAISTECSKEGDFSCSVYTVVETDDRTDFRNIASHLLASSTCLTAQEQAYSYTLRLYPNACESMKKPPYLIWHGPRSSGNQ</sequence>
<accession>A0A0S4L1X4</accession>